<evidence type="ECO:0000313" key="11">
    <source>
        <dbReference type="Proteomes" id="UP000295066"/>
    </source>
</evidence>
<dbReference type="PANTHER" id="PTHR30037">
    <property type="entry name" value="DNA-3-METHYLADENINE GLYCOSYLASE 1"/>
    <property type="match status" value="1"/>
</dbReference>
<dbReference type="RefSeq" id="WP_133959088.1">
    <property type="nucleotide sequence ID" value="NZ_SORI01000028.1"/>
</dbReference>
<keyword evidence="5" id="KW-0234">DNA repair</keyword>
<feature type="binding site" evidence="9">
    <location>
        <position position="22"/>
    </location>
    <ligand>
        <name>Zn(2+)</name>
        <dbReference type="ChEBI" id="CHEBI:29105"/>
    </ligand>
</feature>
<dbReference type="NCBIfam" id="TIGR00624">
    <property type="entry name" value="tag"/>
    <property type="match status" value="1"/>
</dbReference>
<dbReference type="EMBL" id="SORI01000028">
    <property type="protein sequence ID" value="TDY54239.1"/>
    <property type="molecule type" value="Genomic_DNA"/>
</dbReference>
<dbReference type="GO" id="GO:0008725">
    <property type="term" value="F:DNA-3-methyladenine glycosylase activity"/>
    <property type="evidence" value="ECO:0007669"/>
    <property type="project" value="UniProtKB-EC"/>
</dbReference>
<comment type="catalytic activity">
    <reaction evidence="6">
        <text>Hydrolysis of alkylated DNA, releasing 3-methyladenine.</text>
        <dbReference type="EC" id="3.2.2.20"/>
    </reaction>
</comment>
<comment type="function">
    <text evidence="7">Hydrolysis of the deoxyribose N-glycosidic bond to excise 3-methyladenine from the damaged DNA polymer formed by alkylation lesions.</text>
</comment>
<dbReference type="Pfam" id="PF03352">
    <property type="entry name" value="Adenine_glyco"/>
    <property type="match status" value="1"/>
</dbReference>
<dbReference type="OrthoDB" id="9807664at2"/>
<dbReference type="InterPro" id="IPR011257">
    <property type="entry name" value="DNA_glycosylase"/>
</dbReference>
<keyword evidence="3" id="KW-0378">Hydrolase</keyword>
<dbReference type="InterPro" id="IPR004597">
    <property type="entry name" value="Tag"/>
</dbReference>
<evidence type="ECO:0000256" key="5">
    <source>
        <dbReference type="ARBA" id="ARBA00023204"/>
    </source>
</evidence>
<evidence type="ECO:0000256" key="9">
    <source>
        <dbReference type="PIRSR" id="PIRSR604597-1"/>
    </source>
</evidence>
<dbReference type="EC" id="3.2.2.20" evidence="8"/>
<proteinExistence type="predicted"/>
<dbReference type="FunFam" id="1.10.340.30:FF:000009">
    <property type="entry name" value="DNA-3-methyladenine glycosylase I"/>
    <property type="match status" value="1"/>
</dbReference>
<dbReference type="PANTHER" id="PTHR30037:SF4">
    <property type="entry name" value="DNA-3-METHYLADENINE GLYCOSYLASE I"/>
    <property type="match status" value="1"/>
</dbReference>
<evidence type="ECO:0000256" key="4">
    <source>
        <dbReference type="ARBA" id="ARBA00022833"/>
    </source>
</evidence>
<evidence type="ECO:0000256" key="6">
    <source>
        <dbReference type="ARBA" id="ARBA00052558"/>
    </source>
</evidence>
<dbReference type="GO" id="GO:0046872">
    <property type="term" value="F:metal ion binding"/>
    <property type="evidence" value="ECO:0007669"/>
    <property type="project" value="UniProtKB-KW"/>
</dbReference>
<keyword evidence="4 9" id="KW-0862">Zinc</keyword>
<keyword evidence="11" id="KW-1185">Reference proteome</keyword>
<feature type="binding site" evidence="9">
    <location>
        <position position="9"/>
    </location>
    <ligand>
        <name>Zn(2+)</name>
        <dbReference type="ChEBI" id="CHEBI:29105"/>
    </ligand>
</feature>
<evidence type="ECO:0000256" key="1">
    <source>
        <dbReference type="ARBA" id="ARBA00022723"/>
    </source>
</evidence>
<feature type="binding site" evidence="9">
    <location>
        <position position="180"/>
    </location>
    <ligand>
        <name>Zn(2+)</name>
        <dbReference type="ChEBI" id="CHEBI:29105"/>
    </ligand>
</feature>
<dbReference type="GO" id="GO:0006284">
    <property type="term" value="P:base-excision repair"/>
    <property type="evidence" value="ECO:0007669"/>
    <property type="project" value="InterPro"/>
</dbReference>
<accession>A0A4V3HFQ6</accession>
<name>A0A4V3HFQ6_9BACT</name>
<dbReference type="Proteomes" id="UP000295066">
    <property type="component" value="Unassembled WGS sequence"/>
</dbReference>
<feature type="binding site" evidence="9">
    <location>
        <position position="184"/>
    </location>
    <ligand>
        <name>Zn(2+)</name>
        <dbReference type="ChEBI" id="CHEBI:29105"/>
    </ligand>
</feature>
<dbReference type="InterPro" id="IPR005019">
    <property type="entry name" value="Adenine_glyco"/>
</dbReference>
<evidence type="ECO:0000256" key="3">
    <source>
        <dbReference type="ARBA" id="ARBA00022801"/>
    </source>
</evidence>
<evidence type="ECO:0000313" key="10">
    <source>
        <dbReference type="EMBL" id="TDY54239.1"/>
    </source>
</evidence>
<keyword evidence="1 9" id="KW-0479">Metal-binding</keyword>
<evidence type="ECO:0000256" key="8">
    <source>
        <dbReference type="ARBA" id="ARBA00066766"/>
    </source>
</evidence>
<evidence type="ECO:0000256" key="2">
    <source>
        <dbReference type="ARBA" id="ARBA00022763"/>
    </source>
</evidence>
<protein>
    <recommendedName>
        <fullName evidence="8">DNA-3-methyladenine glycosylase I</fullName>
        <ecNumber evidence="8">3.2.2.20</ecNumber>
    </recommendedName>
</protein>
<dbReference type="SUPFAM" id="SSF48150">
    <property type="entry name" value="DNA-glycosylase"/>
    <property type="match status" value="1"/>
</dbReference>
<reference evidence="10 11" key="1">
    <citation type="submission" date="2019-03" db="EMBL/GenBank/DDBJ databases">
        <title>Genomic Encyclopedia of Type Strains, Phase IV (KMG-IV): sequencing the most valuable type-strain genomes for metagenomic binning, comparative biology and taxonomic classification.</title>
        <authorList>
            <person name="Goeker M."/>
        </authorList>
    </citation>
    <scope>NUCLEOTIDE SEQUENCE [LARGE SCALE GENOMIC DNA]</scope>
    <source>
        <strain evidence="10 11">DSM 25964</strain>
    </source>
</reference>
<sequence>MADGSLPRCPWPGSDPLYVAYHDEEWGTPVTDDGKLFEFLLLEGAQAGLSWITILRRREGYRRAFDGFDPDKIARYDGRKIAALLGDSGIIRNRRKIEGAVKNARAFLRLRERGKSLSSFLWGFVDGEPVINRWKSIEEIPAVTPLAEKISKAMKREGFVFFGPVIAYAHMQATGLVNDHLLSCFRHPDAGR</sequence>
<dbReference type="Gene3D" id="1.10.340.30">
    <property type="entry name" value="Hypothetical protein, domain 2"/>
    <property type="match status" value="1"/>
</dbReference>
<comment type="caution">
    <text evidence="10">The sequence shown here is derived from an EMBL/GenBank/DDBJ whole genome shotgun (WGS) entry which is preliminary data.</text>
</comment>
<keyword evidence="2" id="KW-0227">DNA damage</keyword>
<evidence type="ECO:0000256" key="7">
    <source>
        <dbReference type="ARBA" id="ARBA00057608"/>
    </source>
</evidence>
<dbReference type="InterPro" id="IPR052891">
    <property type="entry name" value="DNA-3mA_glycosylase"/>
</dbReference>
<organism evidence="10 11">
    <name type="scientific">Aminivibrio pyruvatiphilus</name>
    <dbReference type="NCBI Taxonomy" id="1005740"/>
    <lineage>
        <taxon>Bacteria</taxon>
        <taxon>Thermotogati</taxon>
        <taxon>Synergistota</taxon>
        <taxon>Synergistia</taxon>
        <taxon>Synergistales</taxon>
        <taxon>Aminobacteriaceae</taxon>
        <taxon>Aminivibrio</taxon>
    </lineage>
</organism>
<gene>
    <name evidence="10" type="ORF">C8D99_12810</name>
</gene>
<dbReference type="AlphaFoldDB" id="A0A4V3HFQ6"/>